<evidence type="ECO:0000256" key="1">
    <source>
        <dbReference type="ARBA" id="ARBA00006974"/>
    </source>
</evidence>
<dbReference type="PANTHER" id="PTHR31175:SF82">
    <property type="entry name" value="AUXIN-RESPONSIVE PROTEIN SAUR65"/>
    <property type="match status" value="1"/>
</dbReference>
<dbReference type="PANTHER" id="PTHR31175">
    <property type="entry name" value="AUXIN-RESPONSIVE FAMILY PROTEIN"/>
    <property type="match status" value="1"/>
</dbReference>
<name>A0AAW1IMS8_SAPOF</name>
<dbReference type="AlphaFoldDB" id="A0AAW1IMS8"/>
<organism evidence="2 3">
    <name type="scientific">Saponaria officinalis</name>
    <name type="common">Common soapwort</name>
    <name type="synonym">Lychnis saponaria</name>
    <dbReference type="NCBI Taxonomy" id="3572"/>
    <lineage>
        <taxon>Eukaryota</taxon>
        <taxon>Viridiplantae</taxon>
        <taxon>Streptophyta</taxon>
        <taxon>Embryophyta</taxon>
        <taxon>Tracheophyta</taxon>
        <taxon>Spermatophyta</taxon>
        <taxon>Magnoliopsida</taxon>
        <taxon>eudicotyledons</taxon>
        <taxon>Gunneridae</taxon>
        <taxon>Pentapetalae</taxon>
        <taxon>Caryophyllales</taxon>
        <taxon>Caryophyllaceae</taxon>
        <taxon>Caryophylleae</taxon>
        <taxon>Saponaria</taxon>
    </lineage>
</organism>
<sequence>MIPREHIQVDAPANQQLRRKVQRECPFALYNQLYMYPHSSEPFFVKTLSLNYSRKTRNKTEMVSTKKLIRLAGKWQKLTKTSRVAEKGHFVVYTTDQKRFVIPLSFLKTEVFRELFRMAEDEFGVPSDGPITLPCDSLFMEYVVFLLS</sequence>
<reference evidence="2" key="1">
    <citation type="submission" date="2024-03" db="EMBL/GenBank/DDBJ databases">
        <title>WGS assembly of Saponaria officinalis var. Norfolk2.</title>
        <authorList>
            <person name="Jenkins J."/>
            <person name="Shu S."/>
            <person name="Grimwood J."/>
            <person name="Barry K."/>
            <person name="Goodstein D."/>
            <person name="Schmutz J."/>
            <person name="Leebens-Mack J."/>
            <person name="Osbourn A."/>
        </authorList>
    </citation>
    <scope>NUCLEOTIDE SEQUENCE [LARGE SCALE GENOMIC DNA]</scope>
    <source>
        <strain evidence="2">JIC</strain>
    </source>
</reference>
<dbReference type="GO" id="GO:0009733">
    <property type="term" value="P:response to auxin"/>
    <property type="evidence" value="ECO:0007669"/>
    <property type="project" value="InterPro"/>
</dbReference>
<evidence type="ECO:0000313" key="3">
    <source>
        <dbReference type="Proteomes" id="UP001443914"/>
    </source>
</evidence>
<gene>
    <name evidence="2" type="ORF">RND81_09G143500</name>
</gene>
<comment type="caution">
    <text evidence="2">The sequence shown here is derived from an EMBL/GenBank/DDBJ whole genome shotgun (WGS) entry which is preliminary data.</text>
</comment>
<accession>A0AAW1IMS8</accession>
<dbReference type="EMBL" id="JBDFQZ010000009">
    <property type="protein sequence ID" value="KAK9690650.1"/>
    <property type="molecule type" value="Genomic_DNA"/>
</dbReference>
<evidence type="ECO:0000313" key="2">
    <source>
        <dbReference type="EMBL" id="KAK9690650.1"/>
    </source>
</evidence>
<proteinExistence type="inferred from homology"/>
<dbReference type="InterPro" id="IPR003676">
    <property type="entry name" value="SAUR_fam"/>
</dbReference>
<protein>
    <submittedName>
        <fullName evidence="2">Uncharacterized protein</fullName>
    </submittedName>
</protein>
<keyword evidence="3" id="KW-1185">Reference proteome</keyword>
<comment type="similarity">
    <text evidence="1">Belongs to the ARG7 family.</text>
</comment>
<dbReference type="Proteomes" id="UP001443914">
    <property type="component" value="Unassembled WGS sequence"/>
</dbReference>
<dbReference type="Pfam" id="PF02519">
    <property type="entry name" value="Auxin_inducible"/>
    <property type="match status" value="1"/>
</dbReference>